<evidence type="ECO:0000313" key="2">
    <source>
        <dbReference type="EMBL" id="MBP1046580.1"/>
    </source>
</evidence>
<gene>
    <name evidence="2" type="ORF">I6N96_09800</name>
</gene>
<accession>A0ABS4CJD8</accession>
<dbReference type="RefSeq" id="WP_209557375.1">
    <property type="nucleotide sequence ID" value="NZ_JAEDXU010000004.1"/>
</dbReference>
<evidence type="ECO:0000256" key="1">
    <source>
        <dbReference type="SAM" id="Phobius"/>
    </source>
</evidence>
<reference evidence="2 3" key="1">
    <citation type="submission" date="2020-12" db="EMBL/GenBank/DDBJ databases">
        <title>Vagococcus allomyrinae sp. nov. and Enterococcus lavae sp. nov., isolated from the larvae of Allomyrina dichotoma.</title>
        <authorList>
            <person name="Lee S.D."/>
        </authorList>
    </citation>
    <scope>NUCLEOTIDE SEQUENCE [LARGE SCALE GENOMIC DNA]</scope>
    <source>
        <strain evidence="2 3">BWM-S5</strain>
    </source>
</reference>
<comment type="caution">
    <text evidence="2">The sequence shown here is derived from an EMBL/GenBank/DDBJ whole genome shotgun (WGS) entry which is preliminary data.</text>
</comment>
<dbReference type="InterPro" id="IPR021359">
    <property type="entry name" value="DUF2812"/>
</dbReference>
<protein>
    <submittedName>
        <fullName evidence="2">DUF2812 domain-containing protein</fullName>
    </submittedName>
</protein>
<feature type="transmembrane region" description="Helical" evidence="1">
    <location>
        <begin position="120"/>
        <end position="138"/>
    </location>
</feature>
<organism evidence="2 3">
    <name type="scientific">Enterococcus larvae</name>
    <dbReference type="NCBI Taxonomy" id="2794352"/>
    <lineage>
        <taxon>Bacteria</taxon>
        <taxon>Bacillati</taxon>
        <taxon>Bacillota</taxon>
        <taxon>Bacilli</taxon>
        <taxon>Lactobacillales</taxon>
        <taxon>Enterococcaceae</taxon>
        <taxon>Enterococcus</taxon>
    </lineage>
</organism>
<name>A0ABS4CJD8_9ENTE</name>
<proteinExistence type="predicted"/>
<keyword evidence="1" id="KW-1133">Transmembrane helix</keyword>
<sequence length="181" mass="21789">MKKEELKYFGLSDYLEEEQYLQEQHRSGWKMTGSKKLGWVFVFEKCEPEEYIYQLDFIEEGQVGEDYFQLFEDCGWEYFHKLNGWHYFRKRKSEDDNENSIFNDAASRAEMAKKVMRSQWVVLLPILIVFSSFTSTFSYNSDSIFWMIFFIIYAFLTAALVVLSLRIYWKLNKIIAENEPI</sequence>
<dbReference type="EMBL" id="JAEDXU010000004">
    <property type="protein sequence ID" value="MBP1046580.1"/>
    <property type="molecule type" value="Genomic_DNA"/>
</dbReference>
<keyword evidence="1" id="KW-0812">Transmembrane</keyword>
<feature type="transmembrane region" description="Helical" evidence="1">
    <location>
        <begin position="144"/>
        <end position="165"/>
    </location>
</feature>
<evidence type="ECO:0000313" key="3">
    <source>
        <dbReference type="Proteomes" id="UP000673375"/>
    </source>
</evidence>
<keyword evidence="3" id="KW-1185">Reference proteome</keyword>
<dbReference type="Proteomes" id="UP000673375">
    <property type="component" value="Unassembled WGS sequence"/>
</dbReference>
<dbReference type="Pfam" id="PF11193">
    <property type="entry name" value="DUF2812"/>
    <property type="match status" value="1"/>
</dbReference>
<keyword evidence="1" id="KW-0472">Membrane</keyword>